<name>A0ABN6MU21_9BACT</name>
<evidence type="ECO:0008006" key="4">
    <source>
        <dbReference type="Google" id="ProtNLM"/>
    </source>
</evidence>
<dbReference type="RefSeq" id="WP_248352815.1">
    <property type="nucleotide sequence ID" value="NZ_AP025591.1"/>
</dbReference>
<dbReference type="SUPFAM" id="SSF46565">
    <property type="entry name" value="Chaperone J-domain"/>
    <property type="match status" value="1"/>
</dbReference>
<proteinExistence type="predicted"/>
<gene>
    <name evidence="2" type="ORF">AMOR_34410</name>
</gene>
<dbReference type="Proteomes" id="UP001162891">
    <property type="component" value="Chromosome"/>
</dbReference>
<feature type="region of interest" description="Disordered" evidence="1">
    <location>
        <begin position="1"/>
        <end position="23"/>
    </location>
</feature>
<feature type="compositionally biased region" description="Low complexity" evidence="1">
    <location>
        <begin position="129"/>
        <end position="152"/>
    </location>
</feature>
<feature type="region of interest" description="Disordered" evidence="1">
    <location>
        <begin position="106"/>
        <end position="160"/>
    </location>
</feature>
<evidence type="ECO:0000256" key="1">
    <source>
        <dbReference type="SAM" id="MobiDB-lite"/>
    </source>
</evidence>
<dbReference type="CDD" id="cd06257">
    <property type="entry name" value="DnaJ"/>
    <property type="match status" value="1"/>
</dbReference>
<feature type="compositionally biased region" description="Basic residues" evidence="1">
    <location>
        <begin position="110"/>
        <end position="120"/>
    </location>
</feature>
<keyword evidence="3" id="KW-1185">Reference proteome</keyword>
<accession>A0ABN6MU21</accession>
<dbReference type="InterPro" id="IPR036869">
    <property type="entry name" value="J_dom_sf"/>
</dbReference>
<dbReference type="InterPro" id="IPR001623">
    <property type="entry name" value="DnaJ_domain"/>
</dbReference>
<reference evidence="3" key="1">
    <citation type="journal article" date="2022" name="Int. J. Syst. Evol. Microbiol.">
        <title>Anaeromyxobacter oryzae sp. nov., Anaeromyxobacter diazotrophicus sp. nov. and Anaeromyxobacter paludicola sp. nov., isolated from paddy soils.</title>
        <authorList>
            <person name="Itoh H."/>
            <person name="Xu Z."/>
            <person name="Mise K."/>
            <person name="Masuda Y."/>
            <person name="Ushijima N."/>
            <person name="Hayakawa C."/>
            <person name="Shiratori Y."/>
            <person name="Senoo K."/>
        </authorList>
    </citation>
    <scope>NUCLEOTIDE SEQUENCE [LARGE SCALE GENOMIC DNA]</scope>
    <source>
        <strain evidence="3">Red232</strain>
    </source>
</reference>
<sequence>MPPDDRALARSTALARGGEPAGPAASIADAEARLRAVVAEVTSLDADVEALSGALAAFGRSWEHGVGAAFAELAAAERLVGRLRRLEEALLALAEAIGAGTIAEPGASAGRRRAKGRRAAARAAARETPPGWDPAAGEPGAEGAEEGTASGDAGEDGPPELEADALVLKRLYRRLARVLHPDLARDGGEAARLSELMARVNAAYARGDRTALEVMAERVGAGEPPGELGDAERLLHLERRIATLARIAASLRRERERLVRSDTHRLRVEAERRAADGGDLAAETRAEVEEEAAAALADALARLDRVTAAARAIARARRTAMGQMERRGPTGARRVFDPLAESELVRRSAARLDRRRATADARALARTLEDQARAAPWDVALTCLAFLAEDAGGRPPDALATAAGWAARWDRIRSPWPGAPELARALSRLPRHLALGARADGDAVLAGPQLATAELAAGVRLALDAAPVAAIARQVLAALGPEERCAACGAEAPALHLHRTRGLDTLHGLACAGCGAILRSYWSYGEVDGLEALAPHALRLGLVAEVTASLAGTTLGFQMLPAEAEGLTVARLRRRFADLYLAPYDVAVAPEAVRVTAAGGALADGARLAGKGRLALALEPGAGSTAEELLELLRARIERRFRP</sequence>
<organism evidence="2 3">
    <name type="scientific">Anaeromyxobacter oryzae</name>
    <dbReference type="NCBI Taxonomy" id="2918170"/>
    <lineage>
        <taxon>Bacteria</taxon>
        <taxon>Pseudomonadati</taxon>
        <taxon>Myxococcota</taxon>
        <taxon>Myxococcia</taxon>
        <taxon>Myxococcales</taxon>
        <taxon>Cystobacterineae</taxon>
        <taxon>Anaeromyxobacteraceae</taxon>
        <taxon>Anaeromyxobacter</taxon>
    </lineage>
</organism>
<evidence type="ECO:0000313" key="2">
    <source>
        <dbReference type="EMBL" id="BDG04445.1"/>
    </source>
</evidence>
<protein>
    <recommendedName>
        <fullName evidence="4">Heat shock protein DnaJ domain protein</fullName>
    </recommendedName>
</protein>
<evidence type="ECO:0000313" key="3">
    <source>
        <dbReference type="Proteomes" id="UP001162891"/>
    </source>
</evidence>
<dbReference type="EMBL" id="AP025591">
    <property type="protein sequence ID" value="BDG04445.1"/>
    <property type="molecule type" value="Genomic_DNA"/>
</dbReference>